<dbReference type="SUPFAM" id="SSF81383">
    <property type="entry name" value="F-box domain"/>
    <property type="match status" value="1"/>
</dbReference>
<name>A0ABQ0LCH2_MYCCL</name>
<dbReference type="InterPro" id="IPR036047">
    <property type="entry name" value="F-box-like_dom_sf"/>
</dbReference>
<accession>A0ABQ0LCH2</accession>
<organism evidence="1 2">
    <name type="scientific">Mycena chlorophos</name>
    <name type="common">Agaric fungus</name>
    <name type="synonym">Agaricus chlorophos</name>
    <dbReference type="NCBI Taxonomy" id="658473"/>
    <lineage>
        <taxon>Eukaryota</taxon>
        <taxon>Fungi</taxon>
        <taxon>Dikarya</taxon>
        <taxon>Basidiomycota</taxon>
        <taxon>Agaricomycotina</taxon>
        <taxon>Agaricomycetes</taxon>
        <taxon>Agaricomycetidae</taxon>
        <taxon>Agaricales</taxon>
        <taxon>Marasmiineae</taxon>
        <taxon>Mycenaceae</taxon>
        <taxon>Mycena</taxon>
    </lineage>
</organism>
<proteinExistence type="predicted"/>
<keyword evidence="2" id="KW-1185">Reference proteome</keyword>
<dbReference type="Proteomes" id="UP000815677">
    <property type="component" value="Unassembled WGS sequence"/>
</dbReference>
<evidence type="ECO:0008006" key="3">
    <source>
        <dbReference type="Google" id="ProtNLM"/>
    </source>
</evidence>
<protein>
    <recommendedName>
        <fullName evidence="3">F-box domain-containing protein</fullName>
    </recommendedName>
</protein>
<gene>
    <name evidence="1" type="ORF">MCHLO_05616</name>
</gene>
<evidence type="ECO:0000313" key="2">
    <source>
        <dbReference type="Proteomes" id="UP000815677"/>
    </source>
</evidence>
<dbReference type="EMBL" id="DF844314">
    <property type="protein sequence ID" value="GAT48189.1"/>
    <property type="molecule type" value="Genomic_DNA"/>
</dbReference>
<reference evidence="1" key="1">
    <citation type="submission" date="2014-09" db="EMBL/GenBank/DDBJ databases">
        <title>Genome sequence of the luminous mushroom Mycena chlorophos for searching fungal bioluminescence genes.</title>
        <authorList>
            <person name="Tanaka Y."/>
            <person name="Kasuga D."/>
            <person name="Oba Y."/>
            <person name="Hase S."/>
            <person name="Sato K."/>
            <person name="Oba Y."/>
            <person name="Sakakibara Y."/>
        </authorList>
    </citation>
    <scope>NUCLEOTIDE SEQUENCE</scope>
</reference>
<evidence type="ECO:0000313" key="1">
    <source>
        <dbReference type="EMBL" id="GAT48189.1"/>
    </source>
</evidence>
<sequence>MDSFTTLPSELLTLICHHVPNHTDLLSLSLVSQRLSTPAQTTVFIRRGLCLRSARRAKSLVPQLLSQLHLVRSIHSIRLTTYAFPLSNLNAFVALRHLVLWTAEPAHVAVLPSFPALEELLVVPRATMRVFTKTQIAPVFSQHALRTLTLGPIIITSISSPWPASPHQAPITSLTLVDASVARAFDDPTSPLDVGALQEYRASASDWYPSAAAGQLHTLVASHAS</sequence>